<comment type="caution">
    <text evidence="2">The sequence shown here is derived from an EMBL/GenBank/DDBJ whole genome shotgun (WGS) entry which is preliminary data.</text>
</comment>
<keyword evidence="1" id="KW-1133">Transmembrane helix</keyword>
<reference evidence="2" key="1">
    <citation type="submission" date="2022-08" db="EMBL/GenBank/DDBJ databases">
        <authorList>
            <person name="Gutierrez-Valencia J."/>
        </authorList>
    </citation>
    <scope>NUCLEOTIDE SEQUENCE</scope>
</reference>
<keyword evidence="3" id="KW-1185">Reference proteome</keyword>
<evidence type="ECO:0000313" key="3">
    <source>
        <dbReference type="Proteomes" id="UP001154282"/>
    </source>
</evidence>
<feature type="transmembrane region" description="Helical" evidence="1">
    <location>
        <begin position="17"/>
        <end position="36"/>
    </location>
</feature>
<protein>
    <submittedName>
        <fullName evidence="2">Uncharacterized protein</fullName>
    </submittedName>
</protein>
<dbReference type="Proteomes" id="UP001154282">
    <property type="component" value="Unassembled WGS sequence"/>
</dbReference>
<dbReference type="EMBL" id="CAMGYJ010000009">
    <property type="protein sequence ID" value="CAI0476678.1"/>
    <property type="molecule type" value="Genomic_DNA"/>
</dbReference>
<sequence>RPARVGGSGWVGRLGRVWFVCLITPVLVLKLINRFLHIHLRLSNNNIKIPKSLFSLFFPNSSSNP</sequence>
<organism evidence="2 3">
    <name type="scientific">Linum tenue</name>
    <dbReference type="NCBI Taxonomy" id="586396"/>
    <lineage>
        <taxon>Eukaryota</taxon>
        <taxon>Viridiplantae</taxon>
        <taxon>Streptophyta</taxon>
        <taxon>Embryophyta</taxon>
        <taxon>Tracheophyta</taxon>
        <taxon>Spermatophyta</taxon>
        <taxon>Magnoliopsida</taxon>
        <taxon>eudicotyledons</taxon>
        <taxon>Gunneridae</taxon>
        <taxon>Pentapetalae</taxon>
        <taxon>rosids</taxon>
        <taxon>fabids</taxon>
        <taxon>Malpighiales</taxon>
        <taxon>Linaceae</taxon>
        <taxon>Linum</taxon>
    </lineage>
</organism>
<proteinExistence type="predicted"/>
<evidence type="ECO:0000256" key="1">
    <source>
        <dbReference type="SAM" id="Phobius"/>
    </source>
</evidence>
<evidence type="ECO:0000313" key="2">
    <source>
        <dbReference type="EMBL" id="CAI0476678.1"/>
    </source>
</evidence>
<feature type="non-terminal residue" evidence="2">
    <location>
        <position position="1"/>
    </location>
</feature>
<dbReference type="AlphaFoldDB" id="A0AAV0Q2Q5"/>
<keyword evidence="1" id="KW-0812">Transmembrane</keyword>
<keyword evidence="1" id="KW-0472">Membrane</keyword>
<accession>A0AAV0Q2Q5</accession>
<name>A0AAV0Q2Q5_9ROSI</name>
<gene>
    <name evidence="2" type="ORF">LITE_LOCUS40880</name>
</gene>